<evidence type="ECO:0000256" key="5">
    <source>
        <dbReference type="ARBA" id="ARBA00023136"/>
    </source>
</evidence>
<organism evidence="9 10">
    <name type="scientific">Xanthocytophaga flava</name>
    <dbReference type="NCBI Taxonomy" id="3048013"/>
    <lineage>
        <taxon>Bacteria</taxon>
        <taxon>Pseudomonadati</taxon>
        <taxon>Bacteroidota</taxon>
        <taxon>Cytophagia</taxon>
        <taxon>Cytophagales</taxon>
        <taxon>Rhodocytophagaceae</taxon>
        <taxon>Xanthocytophaga</taxon>
    </lineage>
</organism>
<evidence type="ECO:0000256" key="4">
    <source>
        <dbReference type="ARBA" id="ARBA00022989"/>
    </source>
</evidence>
<keyword evidence="3 6" id="KW-0812">Transmembrane</keyword>
<accession>A0AAE3QJE8</accession>
<evidence type="ECO:0000259" key="7">
    <source>
        <dbReference type="Pfam" id="PF02687"/>
    </source>
</evidence>
<protein>
    <submittedName>
        <fullName evidence="9">ABC transporter permease</fullName>
    </submittedName>
</protein>
<feature type="transmembrane region" description="Helical" evidence="6">
    <location>
        <begin position="341"/>
        <end position="362"/>
    </location>
</feature>
<keyword evidence="5 6" id="KW-0472">Membrane</keyword>
<evidence type="ECO:0000259" key="8">
    <source>
        <dbReference type="Pfam" id="PF12704"/>
    </source>
</evidence>
<evidence type="ECO:0000256" key="1">
    <source>
        <dbReference type="ARBA" id="ARBA00004651"/>
    </source>
</evidence>
<comment type="caution">
    <text evidence="9">The sequence shown here is derived from an EMBL/GenBank/DDBJ whole genome shotgun (WGS) entry which is preliminary data.</text>
</comment>
<feature type="transmembrane region" description="Helical" evidence="6">
    <location>
        <begin position="374"/>
        <end position="400"/>
    </location>
</feature>
<feature type="transmembrane region" description="Helical" evidence="6">
    <location>
        <begin position="21"/>
        <end position="45"/>
    </location>
</feature>
<evidence type="ECO:0000256" key="6">
    <source>
        <dbReference type="SAM" id="Phobius"/>
    </source>
</evidence>
<dbReference type="GO" id="GO:0005886">
    <property type="term" value="C:plasma membrane"/>
    <property type="evidence" value="ECO:0007669"/>
    <property type="project" value="UniProtKB-SubCell"/>
</dbReference>
<dbReference type="Proteomes" id="UP001241110">
    <property type="component" value="Unassembled WGS sequence"/>
</dbReference>
<dbReference type="PANTHER" id="PTHR30572">
    <property type="entry name" value="MEMBRANE COMPONENT OF TRANSPORTER-RELATED"/>
    <property type="match status" value="1"/>
</dbReference>
<dbReference type="GO" id="GO:0022857">
    <property type="term" value="F:transmembrane transporter activity"/>
    <property type="evidence" value="ECO:0007669"/>
    <property type="project" value="TreeGrafter"/>
</dbReference>
<feature type="domain" description="MacB-like periplasmic core" evidence="8">
    <location>
        <begin position="20"/>
        <end position="240"/>
    </location>
</feature>
<dbReference type="AlphaFoldDB" id="A0AAE3QJE8"/>
<keyword evidence="2" id="KW-1003">Cell membrane</keyword>
<dbReference type="InterPro" id="IPR025857">
    <property type="entry name" value="MacB_PCD"/>
</dbReference>
<dbReference type="InterPro" id="IPR003838">
    <property type="entry name" value="ABC3_permease_C"/>
</dbReference>
<feature type="transmembrane region" description="Helical" evidence="6">
    <location>
        <begin position="284"/>
        <end position="305"/>
    </location>
</feature>
<sequence length="415" mass="46781">MLINYLKIAWKVLGRNRFFTFISLFGISFTLMILLVITSFLSHLLGENYPEDKRDRSLYVMRSVMRNTKQNGQMTGPISAYFVINYLKKMQTPEKVAFMSFVPSNVNTFVGNKKLSLFAKYTDAEFWNVLNFKFIEGKPYQTNQVANSEKVVVITEDTRRQYFGEGVAAVGKYININNESYRISGVVKEVPITRIHVSSDVYMPYTHDKINLKNLEYNGRYCAILLASTSADVPKMRAEFDNMAAKLPLPDPKSFDKLIIHADDFIDGMLRNFTGIDEESPRDYFMRIGAIFAFLFMLLPAVNLINVNISRILERSSEIGVRKAFGASSPHLVLQFIVENIAITFIGGMIGFVGAGLIVYIINNSGLIPYGDLTINFTVLATGLTLCLIFGVLSGVYPAFRMSRLHIVKALKAGE</sequence>
<dbReference type="Pfam" id="PF12704">
    <property type="entry name" value="MacB_PCD"/>
    <property type="match status" value="1"/>
</dbReference>
<comment type="subcellular location">
    <subcellularLocation>
        <location evidence="1">Cell membrane</location>
        <topology evidence="1">Multi-pass membrane protein</topology>
    </subcellularLocation>
</comment>
<name>A0AAE3QJE8_9BACT</name>
<evidence type="ECO:0000256" key="3">
    <source>
        <dbReference type="ARBA" id="ARBA00022692"/>
    </source>
</evidence>
<keyword evidence="4 6" id="KW-1133">Transmembrane helix</keyword>
<evidence type="ECO:0000256" key="2">
    <source>
        <dbReference type="ARBA" id="ARBA00022475"/>
    </source>
</evidence>
<dbReference type="PANTHER" id="PTHR30572:SF18">
    <property type="entry name" value="ABC-TYPE MACROLIDE FAMILY EXPORT SYSTEM PERMEASE COMPONENT 2"/>
    <property type="match status" value="1"/>
</dbReference>
<dbReference type="RefSeq" id="WP_313977160.1">
    <property type="nucleotide sequence ID" value="NZ_JASJOS010000003.1"/>
</dbReference>
<gene>
    <name evidence="9" type="ORF">QNI16_08200</name>
</gene>
<dbReference type="EMBL" id="JASJOS010000003">
    <property type="protein sequence ID" value="MDJ1480462.1"/>
    <property type="molecule type" value="Genomic_DNA"/>
</dbReference>
<dbReference type="Pfam" id="PF02687">
    <property type="entry name" value="FtsX"/>
    <property type="match status" value="1"/>
</dbReference>
<proteinExistence type="predicted"/>
<reference evidence="9" key="1">
    <citation type="submission" date="2023-05" db="EMBL/GenBank/DDBJ databases">
        <authorList>
            <person name="Zhang X."/>
        </authorList>
    </citation>
    <scope>NUCLEOTIDE SEQUENCE</scope>
    <source>
        <strain evidence="9">YF14B1</strain>
    </source>
</reference>
<feature type="domain" description="ABC3 transporter permease C-terminal" evidence="7">
    <location>
        <begin position="291"/>
        <end position="406"/>
    </location>
</feature>
<dbReference type="InterPro" id="IPR050250">
    <property type="entry name" value="Macrolide_Exporter_MacB"/>
</dbReference>
<evidence type="ECO:0000313" key="9">
    <source>
        <dbReference type="EMBL" id="MDJ1480462.1"/>
    </source>
</evidence>
<evidence type="ECO:0000313" key="10">
    <source>
        <dbReference type="Proteomes" id="UP001241110"/>
    </source>
</evidence>